<reference evidence="1" key="1">
    <citation type="submission" date="2021-05" db="EMBL/GenBank/DDBJ databases">
        <authorList>
            <person name="Pietrasiak N."/>
            <person name="Ward R."/>
            <person name="Stajich J.E."/>
            <person name="Kurbessoian T."/>
        </authorList>
    </citation>
    <scope>NUCLEOTIDE SEQUENCE</scope>
    <source>
        <strain evidence="1">CPER-KK1</strain>
    </source>
</reference>
<organism evidence="1 2">
    <name type="scientific">Symplocastrum torsivum CPER-KK1</name>
    <dbReference type="NCBI Taxonomy" id="450513"/>
    <lineage>
        <taxon>Bacteria</taxon>
        <taxon>Bacillati</taxon>
        <taxon>Cyanobacteriota</taxon>
        <taxon>Cyanophyceae</taxon>
        <taxon>Oscillatoriophycideae</taxon>
        <taxon>Oscillatoriales</taxon>
        <taxon>Microcoleaceae</taxon>
        <taxon>Symplocastrum</taxon>
    </lineage>
</organism>
<dbReference type="EMBL" id="JAHHIF010000035">
    <property type="protein sequence ID" value="MBW4547088.1"/>
    <property type="molecule type" value="Genomic_DNA"/>
</dbReference>
<accession>A0A951PQY3</accession>
<dbReference type="Proteomes" id="UP000753908">
    <property type="component" value="Unassembled WGS sequence"/>
</dbReference>
<proteinExistence type="predicted"/>
<sequence>MQPEPLQQIMGYYIEDAKKYLQVIEPHLLNLPSTIEDPGIVSELLGATRCGIVGAANLLPINSLHISSIHKIGFCLVDCFTVFQHERRLRVDQKLEDLLMQVFYTLNSLIEQLREPSRLTEAQAKQVMSEIELIREALMAHVNWLVKESRSDNSLEVPRLPDSADDISSLEDLESLIDELLLDSSSA</sequence>
<dbReference type="InterPro" id="IPR036641">
    <property type="entry name" value="HPT_dom_sf"/>
</dbReference>
<protein>
    <submittedName>
        <fullName evidence="1">Uncharacterized protein</fullName>
    </submittedName>
</protein>
<dbReference type="Gene3D" id="1.20.120.160">
    <property type="entry name" value="HPT domain"/>
    <property type="match status" value="1"/>
</dbReference>
<comment type="caution">
    <text evidence="1">The sequence shown here is derived from an EMBL/GenBank/DDBJ whole genome shotgun (WGS) entry which is preliminary data.</text>
</comment>
<reference evidence="1" key="2">
    <citation type="journal article" date="2022" name="Microbiol. Resour. Announc.">
        <title>Metagenome Sequencing to Explore Phylogenomics of Terrestrial Cyanobacteria.</title>
        <authorList>
            <person name="Ward R.D."/>
            <person name="Stajich J.E."/>
            <person name="Johansen J.R."/>
            <person name="Huntemann M."/>
            <person name="Clum A."/>
            <person name="Foster B."/>
            <person name="Foster B."/>
            <person name="Roux S."/>
            <person name="Palaniappan K."/>
            <person name="Varghese N."/>
            <person name="Mukherjee S."/>
            <person name="Reddy T.B.K."/>
            <person name="Daum C."/>
            <person name="Copeland A."/>
            <person name="Chen I.A."/>
            <person name="Ivanova N.N."/>
            <person name="Kyrpides N.C."/>
            <person name="Shapiro N."/>
            <person name="Eloe-Fadrosh E.A."/>
            <person name="Pietrasiak N."/>
        </authorList>
    </citation>
    <scope>NUCLEOTIDE SEQUENCE</scope>
    <source>
        <strain evidence="1">CPER-KK1</strain>
    </source>
</reference>
<evidence type="ECO:0000313" key="2">
    <source>
        <dbReference type="Proteomes" id="UP000753908"/>
    </source>
</evidence>
<dbReference type="GO" id="GO:0000160">
    <property type="term" value="P:phosphorelay signal transduction system"/>
    <property type="evidence" value="ECO:0007669"/>
    <property type="project" value="InterPro"/>
</dbReference>
<name>A0A951PQY3_9CYAN</name>
<dbReference type="AlphaFoldDB" id="A0A951PQY3"/>
<evidence type="ECO:0000313" key="1">
    <source>
        <dbReference type="EMBL" id="MBW4547088.1"/>
    </source>
</evidence>
<gene>
    <name evidence="1" type="ORF">KME25_21990</name>
</gene>